<dbReference type="Proteomes" id="UP000646478">
    <property type="component" value="Unassembled WGS sequence"/>
</dbReference>
<dbReference type="PROSITE" id="PS00216">
    <property type="entry name" value="SUGAR_TRANSPORT_1"/>
    <property type="match status" value="1"/>
</dbReference>
<dbReference type="PANTHER" id="PTHR23517">
    <property type="entry name" value="RESISTANCE PROTEIN MDTM, PUTATIVE-RELATED-RELATED"/>
    <property type="match status" value="1"/>
</dbReference>
<dbReference type="Pfam" id="PF07690">
    <property type="entry name" value="MFS_1"/>
    <property type="match status" value="1"/>
</dbReference>
<dbReference type="RefSeq" id="WP_188825796.1">
    <property type="nucleotide sequence ID" value="NZ_BMHH01000020.1"/>
</dbReference>
<accession>A0A916SNR9</accession>
<keyword evidence="2" id="KW-0813">Transport</keyword>
<sequence length="420" mass="43358">MMGHEKQQLNYVLLLVAGSGLVSTARAMTLSFLAIKLQQSFGLGPAMIGALLGIGPLVGAVAAPFAGTLSDRVGRKTVMMLTLVSMALALVGMGLAETVVAFCVAQVVAAIALAIYEPISRALMSDVCPEPLRLKYFSWRYTATNAGWAVGPLVGIAAGAASTALFIIAGVVYAMFALVLHVQRVPVHNRTDASQAPAQAPLLGSLKAAIRDPRLAFFVGGGTLLIAVYGQWSATLAPYLTGNVAGGMEIYAYLVSINGVAVLIGNPFARRFIERAGALNALIVGCVLFLFGEIGFLSAAGFWGLAAAMVVFTIGEILVVPSEYMLVDGISDNRNRGSYFGAHSFSTIGNFVGPTLGGAMLGAFGGPGMFLLFAGFAALSAILFAIGTRMPPPKMATHQSSAGSPETAAGPYLRGACLAA</sequence>
<evidence type="ECO:0000256" key="6">
    <source>
        <dbReference type="ARBA" id="ARBA00023136"/>
    </source>
</evidence>
<evidence type="ECO:0000313" key="10">
    <source>
        <dbReference type="Proteomes" id="UP000646478"/>
    </source>
</evidence>
<evidence type="ECO:0000256" key="5">
    <source>
        <dbReference type="ARBA" id="ARBA00022989"/>
    </source>
</evidence>
<dbReference type="InterPro" id="IPR011701">
    <property type="entry name" value="MFS"/>
</dbReference>
<evidence type="ECO:0000256" key="2">
    <source>
        <dbReference type="ARBA" id="ARBA00022448"/>
    </source>
</evidence>
<keyword evidence="4 7" id="KW-0812">Transmembrane</keyword>
<dbReference type="GO" id="GO:0005886">
    <property type="term" value="C:plasma membrane"/>
    <property type="evidence" value="ECO:0007669"/>
    <property type="project" value="UniProtKB-SubCell"/>
</dbReference>
<dbReference type="Gene3D" id="1.20.1250.20">
    <property type="entry name" value="MFS general substrate transporter like domains"/>
    <property type="match status" value="1"/>
</dbReference>
<feature type="transmembrane region" description="Helical" evidence="7">
    <location>
        <begin position="302"/>
        <end position="327"/>
    </location>
</feature>
<dbReference type="InterPro" id="IPR050171">
    <property type="entry name" value="MFS_Transporters"/>
</dbReference>
<evidence type="ECO:0000256" key="4">
    <source>
        <dbReference type="ARBA" id="ARBA00022692"/>
    </source>
</evidence>
<feature type="transmembrane region" description="Helical" evidence="7">
    <location>
        <begin position="276"/>
        <end position="296"/>
    </location>
</feature>
<proteinExistence type="predicted"/>
<dbReference type="InterPro" id="IPR005829">
    <property type="entry name" value="Sugar_transporter_CS"/>
</dbReference>
<dbReference type="GO" id="GO:0022857">
    <property type="term" value="F:transmembrane transporter activity"/>
    <property type="evidence" value="ECO:0007669"/>
    <property type="project" value="InterPro"/>
</dbReference>
<reference evidence="9" key="1">
    <citation type="journal article" date="2014" name="Int. J. Syst. Evol. Microbiol.">
        <title>Complete genome sequence of Corynebacterium casei LMG S-19264T (=DSM 44701T), isolated from a smear-ripened cheese.</title>
        <authorList>
            <consortium name="US DOE Joint Genome Institute (JGI-PGF)"/>
            <person name="Walter F."/>
            <person name="Albersmeier A."/>
            <person name="Kalinowski J."/>
            <person name="Ruckert C."/>
        </authorList>
    </citation>
    <scope>NUCLEOTIDE SEQUENCE</scope>
    <source>
        <strain evidence="9">CGMCC 1.15082</strain>
    </source>
</reference>
<comment type="caution">
    <text evidence="9">The sequence shown here is derived from an EMBL/GenBank/DDBJ whole genome shotgun (WGS) entry which is preliminary data.</text>
</comment>
<dbReference type="InterPro" id="IPR020846">
    <property type="entry name" value="MFS_dom"/>
</dbReference>
<evidence type="ECO:0000256" key="3">
    <source>
        <dbReference type="ARBA" id="ARBA00022475"/>
    </source>
</evidence>
<keyword evidence="5 7" id="KW-1133">Transmembrane helix</keyword>
<keyword evidence="3" id="KW-1003">Cell membrane</keyword>
<evidence type="ECO:0000256" key="7">
    <source>
        <dbReference type="SAM" id="Phobius"/>
    </source>
</evidence>
<feature type="transmembrane region" description="Helical" evidence="7">
    <location>
        <begin position="368"/>
        <end position="386"/>
    </location>
</feature>
<dbReference type="SUPFAM" id="SSF103473">
    <property type="entry name" value="MFS general substrate transporter"/>
    <property type="match status" value="1"/>
</dbReference>
<feature type="transmembrane region" description="Helical" evidence="7">
    <location>
        <begin position="215"/>
        <end position="234"/>
    </location>
</feature>
<gene>
    <name evidence="9" type="ORF">GCM10011491_38280</name>
</gene>
<dbReference type="InterPro" id="IPR036259">
    <property type="entry name" value="MFS_trans_sf"/>
</dbReference>
<name>A0A916SNR9_9HYPH</name>
<feature type="transmembrane region" description="Helical" evidence="7">
    <location>
        <begin position="99"/>
        <end position="116"/>
    </location>
</feature>
<dbReference type="EMBL" id="BMHH01000020">
    <property type="protein sequence ID" value="GGB06505.1"/>
    <property type="molecule type" value="Genomic_DNA"/>
</dbReference>
<feature type="transmembrane region" description="Helical" evidence="7">
    <location>
        <begin position="164"/>
        <end position="182"/>
    </location>
</feature>
<keyword evidence="6 7" id="KW-0472">Membrane</keyword>
<protein>
    <submittedName>
        <fullName evidence="9">MFS transporter</fullName>
    </submittedName>
</protein>
<evidence type="ECO:0000313" key="9">
    <source>
        <dbReference type="EMBL" id="GGB06505.1"/>
    </source>
</evidence>
<feature type="transmembrane region" description="Helical" evidence="7">
    <location>
        <begin position="43"/>
        <end position="65"/>
    </location>
</feature>
<keyword evidence="10" id="KW-1185">Reference proteome</keyword>
<reference evidence="9" key="2">
    <citation type="submission" date="2020-09" db="EMBL/GenBank/DDBJ databases">
        <authorList>
            <person name="Sun Q."/>
            <person name="Zhou Y."/>
        </authorList>
    </citation>
    <scope>NUCLEOTIDE SEQUENCE</scope>
    <source>
        <strain evidence="9">CGMCC 1.15082</strain>
    </source>
</reference>
<evidence type="ECO:0000259" key="8">
    <source>
        <dbReference type="PROSITE" id="PS50850"/>
    </source>
</evidence>
<dbReference type="AlphaFoldDB" id="A0A916SNR9"/>
<feature type="transmembrane region" description="Helical" evidence="7">
    <location>
        <begin position="250"/>
        <end position="269"/>
    </location>
</feature>
<comment type="subcellular location">
    <subcellularLocation>
        <location evidence="1">Cell membrane</location>
        <topology evidence="1">Multi-pass membrane protein</topology>
    </subcellularLocation>
</comment>
<organism evidence="9 10">
    <name type="scientific">Brucella endophytica</name>
    <dbReference type="NCBI Taxonomy" id="1963359"/>
    <lineage>
        <taxon>Bacteria</taxon>
        <taxon>Pseudomonadati</taxon>
        <taxon>Pseudomonadota</taxon>
        <taxon>Alphaproteobacteria</taxon>
        <taxon>Hyphomicrobiales</taxon>
        <taxon>Brucellaceae</taxon>
        <taxon>Brucella/Ochrobactrum group</taxon>
        <taxon>Brucella</taxon>
    </lineage>
</organism>
<feature type="transmembrane region" description="Helical" evidence="7">
    <location>
        <begin position="339"/>
        <end position="362"/>
    </location>
</feature>
<dbReference type="PROSITE" id="PS50850">
    <property type="entry name" value="MFS"/>
    <property type="match status" value="1"/>
</dbReference>
<evidence type="ECO:0000256" key="1">
    <source>
        <dbReference type="ARBA" id="ARBA00004651"/>
    </source>
</evidence>
<feature type="domain" description="Major facilitator superfamily (MFS) profile" evidence="8">
    <location>
        <begin position="12"/>
        <end position="392"/>
    </location>
</feature>